<comment type="caution">
    <text evidence="4">The sequence shown here is derived from an EMBL/GenBank/DDBJ whole genome shotgun (WGS) entry which is preliminary data.</text>
</comment>
<dbReference type="Pfam" id="PF04235">
    <property type="entry name" value="DUF418"/>
    <property type="match status" value="1"/>
</dbReference>
<feature type="transmembrane region" description="Helical" evidence="2">
    <location>
        <begin position="122"/>
        <end position="137"/>
    </location>
</feature>
<accession>A0A165YWF8</accession>
<protein>
    <recommendedName>
        <fullName evidence="3">DUF418 domain-containing protein</fullName>
    </recommendedName>
</protein>
<dbReference type="PANTHER" id="PTHR30590:SF2">
    <property type="entry name" value="INNER MEMBRANE PROTEIN"/>
    <property type="match status" value="1"/>
</dbReference>
<feature type="transmembrane region" description="Helical" evidence="2">
    <location>
        <begin position="224"/>
        <end position="244"/>
    </location>
</feature>
<feature type="transmembrane region" description="Helical" evidence="2">
    <location>
        <begin position="284"/>
        <end position="307"/>
    </location>
</feature>
<keyword evidence="2" id="KW-0812">Transmembrane</keyword>
<evidence type="ECO:0000256" key="2">
    <source>
        <dbReference type="SAM" id="Phobius"/>
    </source>
</evidence>
<evidence type="ECO:0000313" key="5">
    <source>
        <dbReference type="Proteomes" id="UP000076476"/>
    </source>
</evidence>
<evidence type="ECO:0000259" key="3">
    <source>
        <dbReference type="Pfam" id="PF04235"/>
    </source>
</evidence>
<feature type="transmembrane region" description="Helical" evidence="2">
    <location>
        <begin position="63"/>
        <end position="84"/>
    </location>
</feature>
<keyword evidence="2" id="KW-0472">Membrane</keyword>
<keyword evidence="5" id="KW-1185">Reference proteome</keyword>
<dbReference type="EMBL" id="LWBR01000008">
    <property type="protein sequence ID" value="KZN97526.1"/>
    <property type="molecule type" value="Genomic_DNA"/>
</dbReference>
<proteinExistence type="predicted"/>
<feature type="transmembrane region" description="Helical" evidence="2">
    <location>
        <begin position="354"/>
        <end position="374"/>
    </location>
</feature>
<feature type="transmembrane region" description="Helical" evidence="2">
    <location>
        <begin position="96"/>
        <end position="116"/>
    </location>
</feature>
<sequence length="411" mass="48602">MNLNRERYEVVDVVRGAAIFGILLVNMAHFSYPDVYLYQIGSENFFTETWRTWDFLTKNILEIFVQMKFITMFSLLFGFGIIIMEERALGNGRNFISIYIRRLVVLFVFGLIHSFFIWDGDILMDYAVLGFLLLFFRKCSWKTLLVWTVCLFSLYLLLIGLMTAVSNGEDALVQKREQAALLEEEARNAIHSYQNGSFTDIFHQRIHDRFFYMSMSGMWPFQPLVYIINMLPYISMFLVGMIFAKQKLFQEPEKHRRLLTAIWFFGLIIGLPLNIFAVTAENSFYMVFGAPFLMLFYVISLIFLYFHPICRQIVKKIAPVGRMSLTNYIMQSVICTYIFYHYGLGLYGKVYPFAGFWLALAIFAVQLIISHIWFKYFQLGPLEWVWRTAMYFKRQPIRMKKEVSKHNNRSR</sequence>
<dbReference type="Proteomes" id="UP000076476">
    <property type="component" value="Unassembled WGS sequence"/>
</dbReference>
<dbReference type="RefSeq" id="WP_063386778.1">
    <property type="nucleotide sequence ID" value="NZ_LWBR01000008.1"/>
</dbReference>
<gene>
    <name evidence="4" type="ORF">AZI98_02805</name>
</gene>
<dbReference type="AlphaFoldDB" id="A0A165YWF8"/>
<keyword evidence="1" id="KW-0175">Coiled coil</keyword>
<feature type="transmembrane region" description="Helical" evidence="2">
    <location>
        <begin position="256"/>
        <end position="278"/>
    </location>
</feature>
<dbReference type="InterPro" id="IPR007349">
    <property type="entry name" value="DUF418"/>
</dbReference>
<dbReference type="InterPro" id="IPR052529">
    <property type="entry name" value="Bact_Transport_Assoc"/>
</dbReference>
<feature type="transmembrane region" description="Helical" evidence="2">
    <location>
        <begin position="144"/>
        <end position="165"/>
    </location>
</feature>
<evidence type="ECO:0000313" key="4">
    <source>
        <dbReference type="EMBL" id="KZN97526.1"/>
    </source>
</evidence>
<feature type="coiled-coil region" evidence="1">
    <location>
        <begin position="165"/>
        <end position="192"/>
    </location>
</feature>
<feature type="transmembrane region" description="Helical" evidence="2">
    <location>
        <begin position="328"/>
        <end position="348"/>
    </location>
</feature>
<organism evidence="4 5">
    <name type="scientific">Aeribacillus pallidus</name>
    <dbReference type="NCBI Taxonomy" id="33936"/>
    <lineage>
        <taxon>Bacteria</taxon>
        <taxon>Bacillati</taxon>
        <taxon>Bacillota</taxon>
        <taxon>Bacilli</taxon>
        <taxon>Bacillales</taxon>
        <taxon>Bacillaceae</taxon>
        <taxon>Aeribacillus</taxon>
    </lineage>
</organism>
<feature type="transmembrane region" description="Helical" evidence="2">
    <location>
        <begin position="12"/>
        <end position="32"/>
    </location>
</feature>
<keyword evidence="2" id="KW-1133">Transmembrane helix</keyword>
<dbReference type="PANTHER" id="PTHR30590">
    <property type="entry name" value="INNER MEMBRANE PROTEIN"/>
    <property type="match status" value="1"/>
</dbReference>
<feature type="domain" description="DUF418" evidence="3">
    <location>
        <begin position="244"/>
        <end position="393"/>
    </location>
</feature>
<dbReference type="STRING" id="33936.AZI98_02805"/>
<reference evidence="4 5" key="1">
    <citation type="submission" date="2016-04" db="EMBL/GenBank/DDBJ databases">
        <title>Draft genome sequence of Aeribacillus pallidus 8m3 from petroleum reservoir.</title>
        <authorList>
            <person name="Poltaraus A.B."/>
            <person name="Nazina T.N."/>
            <person name="Tourova T.P."/>
            <person name="Malakho S.M."/>
            <person name="Korshunova A.V."/>
            <person name="Sokolova D.S."/>
        </authorList>
    </citation>
    <scope>NUCLEOTIDE SEQUENCE [LARGE SCALE GENOMIC DNA]</scope>
    <source>
        <strain evidence="4 5">8m3</strain>
    </source>
</reference>
<name>A0A165YWF8_9BACI</name>
<evidence type="ECO:0000256" key="1">
    <source>
        <dbReference type="SAM" id="Coils"/>
    </source>
</evidence>